<dbReference type="PROSITE" id="PS51318">
    <property type="entry name" value="TAT"/>
    <property type="match status" value="1"/>
</dbReference>
<comment type="caution">
    <text evidence="9">The sequence shown here is derived from an EMBL/GenBank/DDBJ whole genome shotgun (WGS) entry which is preliminary data.</text>
</comment>
<dbReference type="Gene3D" id="3.40.710.10">
    <property type="entry name" value="DD-peptidase/beta-lactamase superfamily"/>
    <property type="match status" value="1"/>
</dbReference>
<keyword evidence="5 6" id="KW-0046">Antibiotic resistance</keyword>
<protein>
    <recommendedName>
        <fullName evidence="3 6">Beta-lactamase</fullName>
        <ecNumber evidence="3 6">3.5.2.6</ecNumber>
    </recommendedName>
</protein>
<dbReference type="EMBL" id="BMLY01000005">
    <property type="protein sequence ID" value="GGP27195.1"/>
    <property type="molecule type" value="Genomic_DNA"/>
</dbReference>
<comment type="similarity">
    <text evidence="2 6">Belongs to the class-A beta-lactamase family.</text>
</comment>
<evidence type="ECO:0000313" key="10">
    <source>
        <dbReference type="Proteomes" id="UP000621859"/>
    </source>
</evidence>
<dbReference type="InterPro" id="IPR023650">
    <property type="entry name" value="Beta-lactam_class-A_AS"/>
</dbReference>
<dbReference type="PANTHER" id="PTHR35333:SF3">
    <property type="entry name" value="BETA-LACTAMASE-TYPE TRANSPEPTIDASE FOLD CONTAINING PROTEIN"/>
    <property type="match status" value="1"/>
</dbReference>
<proteinExistence type="inferred from homology"/>
<keyword evidence="10" id="KW-1185">Reference proteome</keyword>
<dbReference type="InterPro" id="IPR045155">
    <property type="entry name" value="Beta-lactam_cat"/>
</dbReference>
<evidence type="ECO:0000256" key="1">
    <source>
        <dbReference type="ARBA" id="ARBA00001526"/>
    </source>
</evidence>
<dbReference type="EC" id="3.5.2.6" evidence="3 6"/>
<sequence length="301" mass="31868">MPLTRGFSRRQLLTGAAALFALTRLPVNAAGKPDTSDGFTPRFAAIENHLGGRIGVFALDTGSGKTIAHRADERFPMCSTFKLLLSACVLSRVDAGAESLNRPVHYTHADLLSYAPITRAHVEAGQMTIAELCAAALQYSDNTAANLLLADIGGPARLTAWLRSHGDTITRLDRDEPTLNTALPGDERDTTTPQVMVQTTQRILLSDKILSTAARNQLDIWLAGNTTGNAKLRAGLPADWKVGDKTGSGDNGASNDVAIIRPPQRAPILVSSYYVGSTAEADAINGAHAEVGRIVKTAFGG</sequence>
<feature type="chain" id="PRO_5046967507" description="Beta-lactamase" evidence="7">
    <location>
        <begin position="30"/>
        <end position="301"/>
    </location>
</feature>
<gene>
    <name evidence="9" type="primary">penA</name>
    <name evidence="9" type="ORF">GCM10010971_30140</name>
</gene>
<dbReference type="PRINTS" id="PR00118">
    <property type="entry name" value="BLACTAMASEA"/>
</dbReference>
<feature type="domain" description="Beta-lactamase class A catalytic" evidence="8">
    <location>
        <begin position="55"/>
        <end position="270"/>
    </location>
</feature>
<evidence type="ECO:0000259" key="8">
    <source>
        <dbReference type="Pfam" id="PF13354"/>
    </source>
</evidence>
<dbReference type="NCBIfam" id="NF033103">
    <property type="entry name" value="bla_class_A"/>
    <property type="match status" value="1"/>
</dbReference>
<dbReference type="SUPFAM" id="SSF56601">
    <property type="entry name" value="beta-lactamase/transpeptidase-like"/>
    <property type="match status" value="1"/>
</dbReference>
<dbReference type="RefSeq" id="WP_188695609.1">
    <property type="nucleotide sequence ID" value="NZ_BMLY01000005.1"/>
</dbReference>
<reference evidence="10" key="1">
    <citation type="journal article" date="2019" name="Int. J. Syst. Evol. Microbiol.">
        <title>The Global Catalogue of Microorganisms (GCM) 10K type strain sequencing project: providing services to taxonomists for standard genome sequencing and annotation.</title>
        <authorList>
            <consortium name="The Broad Institute Genomics Platform"/>
            <consortium name="The Broad Institute Genome Sequencing Center for Infectious Disease"/>
            <person name="Wu L."/>
            <person name="Ma J."/>
        </authorList>
    </citation>
    <scope>NUCLEOTIDE SEQUENCE [LARGE SCALE GENOMIC DNA]</scope>
    <source>
        <strain evidence="10">CGMCC 1.8860</strain>
    </source>
</reference>
<evidence type="ECO:0000256" key="6">
    <source>
        <dbReference type="RuleBase" id="RU361140"/>
    </source>
</evidence>
<evidence type="ECO:0000256" key="5">
    <source>
        <dbReference type="ARBA" id="ARBA00023251"/>
    </source>
</evidence>
<comment type="catalytic activity">
    <reaction evidence="1 6">
        <text>a beta-lactam + H2O = a substituted beta-amino acid</text>
        <dbReference type="Rhea" id="RHEA:20401"/>
        <dbReference type="ChEBI" id="CHEBI:15377"/>
        <dbReference type="ChEBI" id="CHEBI:35627"/>
        <dbReference type="ChEBI" id="CHEBI:140347"/>
        <dbReference type="EC" id="3.5.2.6"/>
    </reaction>
</comment>
<accession>A0ABQ2PPN7</accession>
<keyword evidence="7" id="KW-0732">Signal</keyword>
<name>A0ABQ2PPN7_9NEIS</name>
<evidence type="ECO:0000313" key="9">
    <source>
        <dbReference type="EMBL" id="GGP27195.1"/>
    </source>
</evidence>
<keyword evidence="4 6" id="KW-0378">Hydrolase</keyword>
<evidence type="ECO:0000256" key="3">
    <source>
        <dbReference type="ARBA" id="ARBA00012865"/>
    </source>
</evidence>
<dbReference type="Pfam" id="PF13354">
    <property type="entry name" value="Beta-lactamase2"/>
    <property type="match status" value="1"/>
</dbReference>
<evidence type="ECO:0000256" key="4">
    <source>
        <dbReference type="ARBA" id="ARBA00022801"/>
    </source>
</evidence>
<dbReference type="PANTHER" id="PTHR35333">
    <property type="entry name" value="BETA-LACTAMASE"/>
    <property type="match status" value="1"/>
</dbReference>
<dbReference type="InterPro" id="IPR012338">
    <property type="entry name" value="Beta-lactam/transpept-like"/>
</dbReference>
<dbReference type="InterPro" id="IPR000871">
    <property type="entry name" value="Beta-lactam_class-A"/>
</dbReference>
<evidence type="ECO:0000256" key="7">
    <source>
        <dbReference type="SAM" id="SignalP"/>
    </source>
</evidence>
<dbReference type="Proteomes" id="UP000621859">
    <property type="component" value="Unassembled WGS sequence"/>
</dbReference>
<dbReference type="PROSITE" id="PS00146">
    <property type="entry name" value="BETA_LACTAMASE_A"/>
    <property type="match status" value="1"/>
</dbReference>
<dbReference type="InterPro" id="IPR006311">
    <property type="entry name" value="TAT_signal"/>
</dbReference>
<evidence type="ECO:0000256" key="2">
    <source>
        <dbReference type="ARBA" id="ARBA00009009"/>
    </source>
</evidence>
<feature type="signal peptide" evidence="7">
    <location>
        <begin position="1"/>
        <end position="29"/>
    </location>
</feature>
<organism evidence="9 10">
    <name type="scientific">Silvimonas amylolytica</name>
    <dbReference type="NCBI Taxonomy" id="449663"/>
    <lineage>
        <taxon>Bacteria</taxon>
        <taxon>Pseudomonadati</taxon>
        <taxon>Pseudomonadota</taxon>
        <taxon>Betaproteobacteria</taxon>
        <taxon>Neisseriales</taxon>
        <taxon>Chitinibacteraceae</taxon>
        <taxon>Silvimonas</taxon>
    </lineage>
</organism>